<proteinExistence type="predicted"/>
<protein>
    <submittedName>
        <fullName evidence="2">Uncharacterized protein</fullName>
    </submittedName>
</protein>
<name>A0A2K1PGW7_9BACT</name>
<feature type="transmembrane region" description="Helical" evidence="1">
    <location>
        <begin position="6"/>
        <end position="23"/>
    </location>
</feature>
<dbReference type="AlphaFoldDB" id="A0A2K1PGW7"/>
<accession>A0A2K1PGW7</accession>
<reference evidence="2 3" key="1">
    <citation type="submission" date="2013-12" db="EMBL/GenBank/DDBJ databases">
        <title>Comparative genomics of Petrotoga isolates.</title>
        <authorList>
            <person name="Nesbo C.L."/>
            <person name="Charchuk R."/>
            <person name="Chow K."/>
        </authorList>
    </citation>
    <scope>NUCLEOTIDE SEQUENCE [LARGE SCALE GENOMIC DNA]</scope>
    <source>
        <strain evidence="2 3">DSM 10691</strain>
    </source>
</reference>
<dbReference type="RefSeq" id="WP_103078164.1">
    <property type="nucleotide sequence ID" value="NZ_AZRM01000009.1"/>
</dbReference>
<comment type="caution">
    <text evidence="2">The sequence shown here is derived from an EMBL/GenBank/DDBJ whole genome shotgun (WGS) entry which is preliminary data.</text>
</comment>
<sequence>MSNPPAFFVILTIGYALRTIYEFRIGEGKGFLKLLLKSFATSTLVILILIMLCHLLGGR</sequence>
<keyword evidence="1" id="KW-0472">Membrane</keyword>
<keyword evidence="1" id="KW-1133">Transmembrane helix</keyword>
<evidence type="ECO:0000256" key="1">
    <source>
        <dbReference type="SAM" id="Phobius"/>
    </source>
</evidence>
<feature type="transmembrane region" description="Helical" evidence="1">
    <location>
        <begin position="35"/>
        <end position="57"/>
    </location>
</feature>
<evidence type="ECO:0000313" key="2">
    <source>
        <dbReference type="EMBL" id="PNS02035.1"/>
    </source>
</evidence>
<evidence type="ECO:0000313" key="3">
    <source>
        <dbReference type="Proteomes" id="UP000236199"/>
    </source>
</evidence>
<organism evidence="2 3">
    <name type="scientific">Petrotoga miotherma DSM 10691</name>
    <dbReference type="NCBI Taxonomy" id="1434326"/>
    <lineage>
        <taxon>Bacteria</taxon>
        <taxon>Thermotogati</taxon>
        <taxon>Thermotogota</taxon>
        <taxon>Thermotogae</taxon>
        <taxon>Petrotogales</taxon>
        <taxon>Petrotogaceae</taxon>
        <taxon>Petrotoga</taxon>
    </lineage>
</organism>
<dbReference type="Proteomes" id="UP000236199">
    <property type="component" value="Unassembled WGS sequence"/>
</dbReference>
<gene>
    <name evidence="2" type="ORF">X928_01520</name>
</gene>
<keyword evidence="1" id="KW-0812">Transmembrane</keyword>
<keyword evidence="3" id="KW-1185">Reference proteome</keyword>
<dbReference type="EMBL" id="AZRM01000009">
    <property type="protein sequence ID" value="PNS02035.1"/>
    <property type="molecule type" value="Genomic_DNA"/>
</dbReference>